<evidence type="ECO:0000256" key="6">
    <source>
        <dbReference type="SAM" id="Phobius"/>
    </source>
</evidence>
<dbReference type="Proteomes" id="UP001056855">
    <property type="component" value="Chromosome"/>
</dbReference>
<protein>
    <submittedName>
        <fullName evidence="7">FUN14 domain-containing protein</fullName>
    </submittedName>
</protein>
<keyword evidence="8" id="KW-1185">Reference proteome</keyword>
<evidence type="ECO:0000256" key="3">
    <source>
        <dbReference type="ARBA" id="ARBA00022692"/>
    </source>
</evidence>
<dbReference type="Pfam" id="PF04930">
    <property type="entry name" value="FUN14"/>
    <property type="match status" value="1"/>
</dbReference>
<dbReference type="GO" id="GO:0016020">
    <property type="term" value="C:membrane"/>
    <property type="evidence" value="ECO:0007669"/>
    <property type="project" value="UniProtKB-SubCell"/>
</dbReference>
<accession>A0A9E7N977</accession>
<feature type="transmembrane region" description="Helical" evidence="6">
    <location>
        <begin position="6"/>
        <end position="26"/>
    </location>
</feature>
<dbReference type="EMBL" id="CP100355">
    <property type="protein sequence ID" value="UTF52703.1"/>
    <property type="molecule type" value="Genomic_DNA"/>
</dbReference>
<evidence type="ECO:0000313" key="7">
    <source>
        <dbReference type="EMBL" id="UTF52703.1"/>
    </source>
</evidence>
<reference evidence="7" key="1">
    <citation type="submission" date="2022-06" db="EMBL/GenBank/DDBJ databases">
        <title>Diverse halophilic archaea isolated from saline environments.</title>
        <authorList>
            <person name="Cui H.-L."/>
        </authorList>
    </citation>
    <scope>NUCLEOTIDE SEQUENCE</scope>
    <source>
        <strain evidence="7">WLHS1</strain>
    </source>
</reference>
<comment type="similarity">
    <text evidence="2">Belongs to the FUN14 family.</text>
</comment>
<keyword evidence="5 6" id="KW-0472">Membrane</keyword>
<feature type="transmembrane region" description="Helical" evidence="6">
    <location>
        <begin position="76"/>
        <end position="98"/>
    </location>
</feature>
<evidence type="ECO:0000313" key="8">
    <source>
        <dbReference type="Proteomes" id="UP001056855"/>
    </source>
</evidence>
<evidence type="ECO:0000256" key="1">
    <source>
        <dbReference type="ARBA" id="ARBA00004370"/>
    </source>
</evidence>
<dbReference type="RefSeq" id="WP_254156721.1">
    <property type="nucleotide sequence ID" value="NZ_CP100355.1"/>
</dbReference>
<sequence>MVNIDPTALGLEFGGGAAIGALMGFAAKKIAKLIAVIIGVQLVIFRYLESQGILIVDWSALSNGLIKTSEHADPSYLESFISTMSVGAGFTAGFLIGFRRG</sequence>
<dbReference type="InterPro" id="IPR007014">
    <property type="entry name" value="FUN14"/>
</dbReference>
<keyword evidence="3 6" id="KW-0812">Transmembrane</keyword>
<feature type="transmembrane region" description="Helical" evidence="6">
    <location>
        <begin position="33"/>
        <end position="56"/>
    </location>
</feature>
<evidence type="ECO:0000256" key="4">
    <source>
        <dbReference type="ARBA" id="ARBA00022989"/>
    </source>
</evidence>
<proteinExistence type="inferred from homology"/>
<gene>
    <name evidence="7" type="ORF">NGM29_13030</name>
</gene>
<evidence type="ECO:0000256" key="2">
    <source>
        <dbReference type="ARBA" id="ARBA00009160"/>
    </source>
</evidence>
<keyword evidence="4 6" id="KW-1133">Transmembrane helix</keyword>
<dbReference type="AlphaFoldDB" id="A0A9E7N977"/>
<organism evidence="7 8">
    <name type="scientific">Natronosalvus rutilus</name>
    <dbReference type="NCBI Taxonomy" id="2953753"/>
    <lineage>
        <taxon>Archaea</taxon>
        <taxon>Methanobacteriati</taxon>
        <taxon>Methanobacteriota</taxon>
        <taxon>Stenosarchaea group</taxon>
        <taxon>Halobacteria</taxon>
        <taxon>Halobacteriales</taxon>
        <taxon>Natrialbaceae</taxon>
        <taxon>Natronosalvus</taxon>
    </lineage>
</organism>
<evidence type="ECO:0000256" key="5">
    <source>
        <dbReference type="ARBA" id="ARBA00023136"/>
    </source>
</evidence>
<dbReference type="KEGG" id="sawl:NGM29_13030"/>
<comment type="subcellular location">
    <subcellularLocation>
        <location evidence="1">Membrane</location>
    </subcellularLocation>
</comment>
<name>A0A9E7N977_9EURY</name>
<dbReference type="GeneID" id="73290986"/>